<dbReference type="Proteomes" id="UP000694388">
    <property type="component" value="Unplaced"/>
</dbReference>
<accession>A0A8C4QAF0</accession>
<dbReference type="Pfam" id="PF13765">
    <property type="entry name" value="PRY"/>
    <property type="match status" value="1"/>
</dbReference>
<keyword evidence="3" id="KW-0862">Zinc</keyword>
<dbReference type="InterPro" id="IPR006574">
    <property type="entry name" value="PRY"/>
</dbReference>
<dbReference type="GO" id="GO:0008270">
    <property type="term" value="F:zinc ion binding"/>
    <property type="evidence" value="ECO:0007669"/>
    <property type="project" value="UniProtKB-KW"/>
</dbReference>
<dbReference type="Ensembl" id="ENSEBUT00000012527.1">
    <property type="protein sequence ID" value="ENSEBUP00000011951.1"/>
    <property type="gene ID" value="ENSEBUG00000007643.1"/>
</dbReference>
<dbReference type="PANTHER" id="PTHR25465:SF11">
    <property type="entry name" value="TRIPARTITE MOTIF CONTAINING 14"/>
    <property type="match status" value="1"/>
</dbReference>
<keyword evidence="1" id="KW-0479">Metal-binding</keyword>
<reference evidence="5" key="2">
    <citation type="submission" date="2025-09" db="UniProtKB">
        <authorList>
            <consortium name="Ensembl"/>
        </authorList>
    </citation>
    <scope>IDENTIFICATION</scope>
</reference>
<dbReference type="Gene3D" id="2.60.120.920">
    <property type="match status" value="1"/>
</dbReference>
<dbReference type="Pfam" id="PF00622">
    <property type="entry name" value="SPRY"/>
    <property type="match status" value="1"/>
</dbReference>
<dbReference type="InterPro" id="IPR051051">
    <property type="entry name" value="E3_ubiq-ligase_TRIM/RNF"/>
</dbReference>
<dbReference type="PANTHER" id="PTHR25465">
    <property type="entry name" value="B-BOX DOMAIN CONTAINING"/>
    <property type="match status" value="1"/>
</dbReference>
<protein>
    <recommendedName>
        <fullName evidence="4">B30.2/SPRY domain-containing protein</fullName>
    </recommendedName>
</protein>
<dbReference type="SUPFAM" id="SSF49899">
    <property type="entry name" value="Concanavalin A-like lectins/glucanases"/>
    <property type="match status" value="1"/>
</dbReference>
<dbReference type="SMART" id="SM00449">
    <property type="entry name" value="SPRY"/>
    <property type="match status" value="1"/>
</dbReference>
<proteinExistence type="predicted"/>
<evidence type="ECO:0000256" key="3">
    <source>
        <dbReference type="ARBA" id="ARBA00022833"/>
    </source>
</evidence>
<dbReference type="GO" id="GO:0005737">
    <property type="term" value="C:cytoplasm"/>
    <property type="evidence" value="ECO:0007669"/>
    <property type="project" value="UniProtKB-ARBA"/>
</dbReference>
<feature type="domain" description="B30.2/SPRY" evidence="4">
    <location>
        <begin position="6"/>
        <end position="202"/>
    </location>
</feature>
<evidence type="ECO:0000259" key="4">
    <source>
        <dbReference type="PROSITE" id="PS50188"/>
    </source>
</evidence>
<dbReference type="AlphaFoldDB" id="A0A8C4QAF0"/>
<dbReference type="SMART" id="SM00589">
    <property type="entry name" value="PRY"/>
    <property type="match status" value="1"/>
</dbReference>
<evidence type="ECO:0000256" key="2">
    <source>
        <dbReference type="ARBA" id="ARBA00022771"/>
    </source>
</evidence>
<dbReference type="PROSITE" id="PS50188">
    <property type="entry name" value="B302_SPRY"/>
    <property type="match status" value="1"/>
</dbReference>
<dbReference type="GeneTree" id="ENSGT00940000154294"/>
<dbReference type="OMA" id="RGRINDC"/>
<dbReference type="InterPro" id="IPR043136">
    <property type="entry name" value="B30.2/SPRY_sf"/>
</dbReference>
<evidence type="ECO:0000313" key="6">
    <source>
        <dbReference type="Proteomes" id="UP000694388"/>
    </source>
</evidence>
<evidence type="ECO:0000313" key="5">
    <source>
        <dbReference type="Ensembl" id="ENSEBUP00000011951.1"/>
    </source>
</evidence>
<evidence type="ECO:0000256" key="1">
    <source>
        <dbReference type="ARBA" id="ARBA00022723"/>
    </source>
</evidence>
<reference evidence="5" key="1">
    <citation type="submission" date="2025-08" db="UniProtKB">
        <authorList>
            <consortium name="Ensembl"/>
        </authorList>
    </citation>
    <scope>IDENTIFICATION</scope>
</reference>
<dbReference type="InterPro" id="IPR003877">
    <property type="entry name" value="SPRY_dom"/>
</dbReference>
<name>A0A8C4QAF0_EPTBU</name>
<dbReference type="InterPro" id="IPR003879">
    <property type="entry name" value="Butyrophylin_SPRY"/>
</dbReference>
<dbReference type="InterPro" id="IPR013320">
    <property type="entry name" value="ConA-like_dom_sf"/>
</dbReference>
<organism evidence="5 6">
    <name type="scientific">Eptatretus burgeri</name>
    <name type="common">Inshore hagfish</name>
    <dbReference type="NCBI Taxonomy" id="7764"/>
    <lineage>
        <taxon>Eukaryota</taxon>
        <taxon>Metazoa</taxon>
        <taxon>Chordata</taxon>
        <taxon>Craniata</taxon>
        <taxon>Vertebrata</taxon>
        <taxon>Cyclostomata</taxon>
        <taxon>Myxini</taxon>
        <taxon>Myxiniformes</taxon>
        <taxon>Myxinidae</taxon>
        <taxon>Eptatretinae</taxon>
        <taxon>Eptatretus</taxon>
    </lineage>
</organism>
<keyword evidence="6" id="KW-1185">Reference proteome</keyword>
<dbReference type="InterPro" id="IPR001870">
    <property type="entry name" value="B30.2/SPRY"/>
</dbReference>
<keyword evidence="2" id="KW-0863">Zinc-finger</keyword>
<dbReference type="PRINTS" id="PR01407">
    <property type="entry name" value="BUTYPHLNCDUF"/>
</dbReference>
<sequence length="202" mass="23050">MLAIVIFKPLYEKLKNILFIPNAVSPTLDPNSANPQIVISSDHWMASLSGFDQLYPDHPHRFTSCKQVLAKESFFSGRYYWEVDVIRAHNYEIGITFESMLRKGGGWECSLGWNANSWCVVKHDGKYTARHDCFETNLNMLGDPKHLGLCLDCDTGDLIFYAINDSFSWPMHTFYLDVNEPLRPALRLCNIGDSLRSSILLP</sequence>